<keyword evidence="2" id="KW-1185">Reference proteome</keyword>
<dbReference type="AlphaFoldDB" id="A0A9D4ITH6"/>
<dbReference type="Proteomes" id="UP000828390">
    <property type="component" value="Unassembled WGS sequence"/>
</dbReference>
<organism evidence="1 2">
    <name type="scientific">Dreissena polymorpha</name>
    <name type="common">Zebra mussel</name>
    <name type="synonym">Mytilus polymorpha</name>
    <dbReference type="NCBI Taxonomy" id="45954"/>
    <lineage>
        <taxon>Eukaryota</taxon>
        <taxon>Metazoa</taxon>
        <taxon>Spiralia</taxon>
        <taxon>Lophotrochozoa</taxon>
        <taxon>Mollusca</taxon>
        <taxon>Bivalvia</taxon>
        <taxon>Autobranchia</taxon>
        <taxon>Heteroconchia</taxon>
        <taxon>Euheterodonta</taxon>
        <taxon>Imparidentia</taxon>
        <taxon>Neoheterodontei</taxon>
        <taxon>Myida</taxon>
        <taxon>Dreissenoidea</taxon>
        <taxon>Dreissenidae</taxon>
        <taxon>Dreissena</taxon>
    </lineage>
</organism>
<accession>A0A9D4ITH6</accession>
<gene>
    <name evidence="1" type="ORF">DPMN_165692</name>
</gene>
<name>A0A9D4ITH6_DREPO</name>
<reference evidence="1" key="1">
    <citation type="journal article" date="2019" name="bioRxiv">
        <title>The Genome of the Zebra Mussel, Dreissena polymorpha: A Resource for Invasive Species Research.</title>
        <authorList>
            <person name="McCartney M.A."/>
            <person name="Auch B."/>
            <person name="Kono T."/>
            <person name="Mallez S."/>
            <person name="Zhang Y."/>
            <person name="Obille A."/>
            <person name="Becker A."/>
            <person name="Abrahante J.E."/>
            <person name="Garbe J."/>
            <person name="Badalamenti J.P."/>
            <person name="Herman A."/>
            <person name="Mangelson H."/>
            <person name="Liachko I."/>
            <person name="Sullivan S."/>
            <person name="Sone E.D."/>
            <person name="Koren S."/>
            <person name="Silverstein K.A.T."/>
            <person name="Beckman K.B."/>
            <person name="Gohl D.M."/>
        </authorList>
    </citation>
    <scope>NUCLEOTIDE SEQUENCE</scope>
    <source>
        <strain evidence="1">Duluth1</strain>
        <tissue evidence="1">Whole animal</tissue>
    </source>
</reference>
<reference evidence="1" key="2">
    <citation type="submission" date="2020-11" db="EMBL/GenBank/DDBJ databases">
        <authorList>
            <person name="McCartney M.A."/>
            <person name="Auch B."/>
            <person name="Kono T."/>
            <person name="Mallez S."/>
            <person name="Becker A."/>
            <person name="Gohl D.M."/>
            <person name="Silverstein K.A.T."/>
            <person name="Koren S."/>
            <person name="Bechman K.B."/>
            <person name="Herman A."/>
            <person name="Abrahante J.E."/>
            <person name="Garbe J."/>
        </authorList>
    </citation>
    <scope>NUCLEOTIDE SEQUENCE</scope>
    <source>
        <strain evidence="1">Duluth1</strain>
        <tissue evidence="1">Whole animal</tissue>
    </source>
</reference>
<dbReference type="EMBL" id="JAIWYP010000008">
    <property type="protein sequence ID" value="KAH3787566.1"/>
    <property type="molecule type" value="Genomic_DNA"/>
</dbReference>
<comment type="caution">
    <text evidence="1">The sequence shown here is derived from an EMBL/GenBank/DDBJ whole genome shotgun (WGS) entry which is preliminary data.</text>
</comment>
<sequence>MDKQTTGTNSDSDDRAGMRAYHHIFYRLCTTPDRALHPEAGSSNEDKFDCPVSAVVGGWYKRFSLRRPGTYEFGWWSPYRIGGVSFLLPQLLHAYLSVKT</sequence>
<proteinExistence type="predicted"/>
<evidence type="ECO:0000313" key="1">
    <source>
        <dbReference type="EMBL" id="KAH3787566.1"/>
    </source>
</evidence>
<evidence type="ECO:0000313" key="2">
    <source>
        <dbReference type="Proteomes" id="UP000828390"/>
    </source>
</evidence>
<protein>
    <submittedName>
        <fullName evidence="1">Uncharacterized protein</fullName>
    </submittedName>
</protein>